<dbReference type="GO" id="GO:0006412">
    <property type="term" value="P:translation"/>
    <property type="evidence" value="ECO:0007669"/>
    <property type="project" value="InterPro"/>
</dbReference>
<comment type="subcellular location">
    <subcellularLocation>
        <location evidence="1">Mitochondrion</location>
    </subcellularLocation>
</comment>
<dbReference type="PROSITE" id="PS00646">
    <property type="entry name" value="RIBOSOMAL_S13_1"/>
    <property type="match status" value="1"/>
</dbReference>
<evidence type="ECO:0000256" key="12">
    <source>
        <dbReference type="RuleBase" id="RU003830"/>
    </source>
</evidence>
<evidence type="ECO:0000256" key="9">
    <source>
        <dbReference type="ARBA" id="ARBA00038537"/>
    </source>
</evidence>
<evidence type="ECO:0000256" key="3">
    <source>
        <dbReference type="ARBA" id="ARBA00022730"/>
    </source>
</evidence>
<dbReference type="GO" id="GO:0005739">
    <property type="term" value="C:mitochondrion"/>
    <property type="evidence" value="ECO:0007669"/>
    <property type="project" value="UniProtKB-SubCell"/>
</dbReference>
<evidence type="ECO:0000256" key="5">
    <source>
        <dbReference type="ARBA" id="ARBA00022980"/>
    </source>
</evidence>
<keyword evidence="7 12" id="KW-0687">Ribonucleoprotein</keyword>
<keyword evidence="6 13" id="KW-0496">Mitochondrion</keyword>
<organism evidence="13">
    <name type="scientific">Podocarpus macrophyllus</name>
    <dbReference type="NCBI Taxonomy" id="58043"/>
    <lineage>
        <taxon>Eukaryota</taxon>
        <taxon>Viridiplantae</taxon>
        <taxon>Streptophyta</taxon>
        <taxon>Embryophyta</taxon>
        <taxon>Tracheophyta</taxon>
        <taxon>Spermatophyta</taxon>
        <taxon>Pinopsida</taxon>
        <taxon>Pinidae</taxon>
        <taxon>Conifers II</taxon>
        <taxon>Araucariales</taxon>
        <taxon>Podocarpaceae</taxon>
        <taxon>Podocarpus</taxon>
    </lineage>
</organism>
<gene>
    <name evidence="13" type="primary">rps13</name>
</gene>
<dbReference type="PIRSF" id="PIRSF002134">
    <property type="entry name" value="Ribosomal_S13"/>
    <property type="match status" value="1"/>
</dbReference>
<dbReference type="AlphaFoldDB" id="A0A6M3X365"/>
<geneLocation type="mitochondrion" evidence="13"/>
<name>A0A6M3X365_9CONI</name>
<dbReference type="GO" id="GO:0003735">
    <property type="term" value="F:structural constituent of ribosome"/>
    <property type="evidence" value="ECO:0007669"/>
    <property type="project" value="InterPro"/>
</dbReference>
<evidence type="ECO:0000256" key="11">
    <source>
        <dbReference type="ARBA" id="ARBA00042802"/>
    </source>
</evidence>
<reference evidence="14" key="2">
    <citation type="submission" date="2020-12" db="EMBL/GenBank/DDBJ databases">
        <title>Both Conifer II and Gnetales are characterized by a high frequency of ancient mitochondrial gene transfer to the nuclear genome.</title>
        <authorList>
            <person name="Kan S.L."/>
            <person name="Shen T."/>
            <person name="Ran J.H."/>
            <person name="Wang X.Q."/>
        </authorList>
    </citation>
    <scope>NUCLEOTIDE SEQUENCE</scope>
</reference>
<dbReference type="InterPro" id="IPR001892">
    <property type="entry name" value="Ribosomal_uS13"/>
</dbReference>
<dbReference type="InterPro" id="IPR027437">
    <property type="entry name" value="Rbsml_uS13_C"/>
</dbReference>
<dbReference type="Pfam" id="PF00416">
    <property type="entry name" value="Ribosomal_S13"/>
    <property type="match status" value="1"/>
</dbReference>
<comment type="similarity">
    <text evidence="2 12">Belongs to the universal ribosomal protein uS13 family.</text>
</comment>
<evidence type="ECO:0000313" key="14">
    <source>
        <dbReference type="EMBL" id="QXE44224.1"/>
    </source>
</evidence>
<keyword evidence="5 12" id="KW-0689">Ribosomal protein</keyword>
<evidence type="ECO:0000256" key="7">
    <source>
        <dbReference type="ARBA" id="ARBA00023274"/>
    </source>
</evidence>
<dbReference type="Gene3D" id="1.10.8.50">
    <property type="match status" value="1"/>
</dbReference>
<evidence type="ECO:0000256" key="1">
    <source>
        <dbReference type="ARBA" id="ARBA00004173"/>
    </source>
</evidence>
<dbReference type="GO" id="GO:0019843">
    <property type="term" value="F:rRNA binding"/>
    <property type="evidence" value="ECO:0007669"/>
    <property type="project" value="UniProtKB-KW"/>
</dbReference>
<accession>A0A6M3X365</accession>
<comment type="function">
    <text evidence="8">Located at the top of the head of the small subunit, it contacts several helices of the 18S rRNA.</text>
</comment>
<dbReference type="InterPro" id="IPR018269">
    <property type="entry name" value="Ribosomal_uS13_CS"/>
</dbReference>
<evidence type="ECO:0000313" key="13">
    <source>
        <dbReference type="EMBL" id="QJH92071.1"/>
    </source>
</evidence>
<comment type="subunit">
    <text evidence="9">Part of the small ribosomal subunit.</text>
</comment>
<proteinExistence type="inferred from homology"/>
<evidence type="ECO:0000256" key="2">
    <source>
        <dbReference type="ARBA" id="ARBA00008080"/>
    </source>
</evidence>
<keyword evidence="3" id="KW-0699">rRNA-binding</keyword>
<dbReference type="Gene3D" id="4.10.910.10">
    <property type="entry name" value="30s ribosomal protein s13, domain 2"/>
    <property type="match status" value="1"/>
</dbReference>
<sequence>MLHLLGARLVPNEQVRIAPTGIGGIGPKEATQVCYRSGISENIKVNELTRYQIDQIERIIGRDYVVYWELGRGKRADIERLISISRYRGIRHQDGLPLRGQRTHTNAGTCRKSFAKDNTLY</sequence>
<dbReference type="EMBL" id="MW354424">
    <property type="protein sequence ID" value="QXE44224.1"/>
    <property type="molecule type" value="Genomic_DNA"/>
</dbReference>
<evidence type="ECO:0000256" key="4">
    <source>
        <dbReference type="ARBA" id="ARBA00022884"/>
    </source>
</evidence>
<reference evidence="13" key="1">
    <citation type="journal article" date="2020" name="Mol. Biol. Evol.">
        <title>Extensive Shifts from Cis- to Trans-splicing of Gymnosperm Mitochondrial Introns.</title>
        <authorList>
            <person name="Guo W."/>
            <person name="Zhu A."/>
            <person name="Fan W."/>
            <person name="Adams R.P."/>
            <person name="Mower J.P."/>
        </authorList>
    </citation>
    <scope>NUCLEOTIDE SEQUENCE</scope>
</reference>
<protein>
    <recommendedName>
        <fullName evidence="10">Small ribosomal subunit protein uS13m</fullName>
    </recommendedName>
    <alternativeName>
        <fullName evidence="11">Ribosomal protein S13, mitochondrial</fullName>
    </alternativeName>
</protein>
<dbReference type="SUPFAM" id="SSF46946">
    <property type="entry name" value="S13-like H2TH domain"/>
    <property type="match status" value="1"/>
</dbReference>
<dbReference type="HAMAP" id="MF_01315">
    <property type="entry name" value="Ribosomal_uS13"/>
    <property type="match status" value="1"/>
</dbReference>
<dbReference type="FunFam" id="4.10.910.10:FF:000003">
    <property type="entry name" value="Ribosomal protein S13"/>
    <property type="match status" value="1"/>
</dbReference>
<dbReference type="PROSITE" id="PS50159">
    <property type="entry name" value="RIBOSOMAL_S13_2"/>
    <property type="match status" value="1"/>
</dbReference>
<evidence type="ECO:0000256" key="6">
    <source>
        <dbReference type="ARBA" id="ARBA00023128"/>
    </source>
</evidence>
<evidence type="ECO:0000256" key="10">
    <source>
        <dbReference type="ARBA" id="ARBA00040757"/>
    </source>
</evidence>
<evidence type="ECO:0000256" key="8">
    <source>
        <dbReference type="ARBA" id="ARBA00037439"/>
    </source>
</evidence>
<keyword evidence="4" id="KW-0694">RNA-binding</keyword>
<dbReference type="InterPro" id="IPR010979">
    <property type="entry name" value="Ribosomal_uS13-like_H2TH"/>
</dbReference>
<dbReference type="PANTHER" id="PTHR10871">
    <property type="entry name" value="30S RIBOSOMAL PROTEIN S13/40S RIBOSOMAL PROTEIN S18"/>
    <property type="match status" value="1"/>
</dbReference>
<dbReference type="EMBL" id="MN965339">
    <property type="protein sequence ID" value="QJH92071.1"/>
    <property type="molecule type" value="Genomic_DNA"/>
</dbReference>
<dbReference type="PANTHER" id="PTHR10871:SF8">
    <property type="entry name" value="SMALL RIBOSOMAL SUBUNIT PROTEIN US13M"/>
    <property type="match status" value="1"/>
</dbReference>
<dbReference type="GO" id="GO:0015935">
    <property type="term" value="C:small ribosomal subunit"/>
    <property type="evidence" value="ECO:0007669"/>
    <property type="project" value="TreeGrafter"/>
</dbReference>